<sequence>MEMKRRPAPVLCINDIKEEAAKVLEKSALDFFNSGSTDQITVHENSAAFGKYRIRPRVLRDVSDADTSVTVLGRKIAFPLGVSPAGIQAMAHPDGELATARACAARGVLMGVSSFANYSVEDIVQAGMEVGPVGHAMQLYTMKDRALQERIIKRAEAAGCVAVLITPIVPSLAFGFPMLERTTEQIREQTHDDGFVAFNSDAHSSAYDIPWLRAKTKMQIWIKGVLTAEDVLVAREYKVDGVIISNHGGRQLDGTPATIDVLQECVRAADGKIPVHIDGGFRSGLDIFKAVAMGAECCWIGRPVLWGLAYNGRQGVERTLDILYDEFNRVMQLSGCKNVSEITLASLGIVRQDGPLARL</sequence>
<dbReference type="FunFam" id="3.20.20.70:FF:000056">
    <property type="entry name" value="hydroxyacid oxidase 2"/>
    <property type="match status" value="1"/>
</dbReference>
<dbReference type="InParanoid" id="A0A507AZI6"/>
<comment type="cofactor">
    <cofactor evidence="1">
        <name>FMN</name>
        <dbReference type="ChEBI" id="CHEBI:58210"/>
    </cofactor>
</comment>
<dbReference type="PANTHER" id="PTHR10578">
    <property type="entry name" value="S -2-HYDROXY-ACID OXIDASE-RELATED"/>
    <property type="match status" value="1"/>
</dbReference>
<evidence type="ECO:0000259" key="9">
    <source>
        <dbReference type="PROSITE" id="PS51349"/>
    </source>
</evidence>
<comment type="caution">
    <text evidence="10">The sequence shown here is derived from an EMBL/GenBank/DDBJ whole genome shotgun (WGS) entry which is preliminary data.</text>
</comment>
<keyword evidence="11" id="KW-1185">Reference proteome</keyword>
<evidence type="ECO:0000256" key="2">
    <source>
        <dbReference type="ARBA" id="ARBA00004685"/>
    </source>
</evidence>
<evidence type="ECO:0000313" key="10">
    <source>
        <dbReference type="EMBL" id="TPX12937.1"/>
    </source>
</evidence>
<feature type="active site" description="Proton acceptor" evidence="7">
    <location>
        <position position="247"/>
    </location>
</feature>
<feature type="binding site" evidence="8">
    <location>
        <position position="166"/>
    </location>
    <ligand>
        <name>FMN</name>
        <dbReference type="ChEBI" id="CHEBI:58210"/>
    </ligand>
</feature>
<evidence type="ECO:0000256" key="4">
    <source>
        <dbReference type="ARBA" id="ARBA00024042"/>
    </source>
</evidence>
<proteinExistence type="inferred from homology"/>
<feature type="binding site" evidence="8">
    <location>
        <position position="250"/>
    </location>
    <ligand>
        <name>glyoxylate</name>
        <dbReference type="ChEBI" id="CHEBI:36655"/>
    </ligand>
</feature>
<evidence type="ECO:0000256" key="7">
    <source>
        <dbReference type="PIRSR" id="PIRSR000138-1"/>
    </source>
</evidence>
<dbReference type="GeneID" id="41974029"/>
<evidence type="ECO:0000256" key="3">
    <source>
        <dbReference type="ARBA" id="ARBA00023002"/>
    </source>
</evidence>
<dbReference type="PIRSF" id="PIRSF000138">
    <property type="entry name" value="Al-hdrx_acd_dh"/>
    <property type="match status" value="1"/>
</dbReference>
<keyword evidence="8" id="KW-0285">Flavoprotein</keyword>
<dbReference type="InterPro" id="IPR012133">
    <property type="entry name" value="Alpha-hydoxy_acid_DH_FMN"/>
</dbReference>
<dbReference type="InterPro" id="IPR008259">
    <property type="entry name" value="FMN_hydac_DH_AS"/>
</dbReference>
<feature type="domain" description="FMN hydroxy acid dehydrogenase" evidence="9">
    <location>
        <begin position="5"/>
        <end position="352"/>
    </location>
</feature>
<evidence type="ECO:0000256" key="8">
    <source>
        <dbReference type="PIRSR" id="PIRSR000138-2"/>
    </source>
</evidence>
<name>A0A507AZI6_9PEZI</name>
<dbReference type="GO" id="GO:0016491">
    <property type="term" value="F:oxidoreductase activity"/>
    <property type="evidence" value="ECO:0007669"/>
    <property type="project" value="UniProtKB-KW"/>
</dbReference>
<dbReference type="GO" id="GO:0005737">
    <property type="term" value="C:cytoplasm"/>
    <property type="evidence" value="ECO:0007669"/>
    <property type="project" value="UniProtKB-ARBA"/>
</dbReference>
<feature type="binding site" evidence="8">
    <location>
        <position position="245"/>
    </location>
    <ligand>
        <name>FMN</name>
        <dbReference type="ChEBI" id="CHEBI:58210"/>
    </ligand>
</feature>
<keyword evidence="8" id="KW-0288">FMN</keyword>
<evidence type="ECO:0000256" key="5">
    <source>
        <dbReference type="ARBA" id="ARBA00073420"/>
    </source>
</evidence>
<feature type="binding site" evidence="8">
    <location>
        <position position="223"/>
    </location>
    <ligand>
        <name>FMN</name>
        <dbReference type="ChEBI" id="CHEBI:58210"/>
    </ligand>
</feature>
<dbReference type="PROSITE" id="PS51349">
    <property type="entry name" value="FMN_HYDROXY_ACID_DH_2"/>
    <property type="match status" value="1"/>
</dbReference>
<comment type="similarity">
    <text evidence="4">Belongs to the FMN-dependent alpha-hydroxy acid dehydrogenase family.</text>
</comment>
<gene>
    <name evidence="10" type="ORF">E0L32_006582</name>
</gene>
<feature type="binding site" evidence="8">
    <location>
        <position position="140"/>
    </location>
    <ligand>
        <name>glyoxylate</name>
        <dbReference type="ChEBI" id="CHEBI:36655"/>
    </ligand>
</feature>
<dbReference type="EMBL" id="SKBQ01000038">
    <property type="protein sequence ID" value="TPX12937.1"/>
    <property type="molecule type" value="Genomic_DNA"/>
</dbReference>
<evidence type="ECO:0000256" key="1">
    <source>
        <dbReference type="ARBA" id="ARBA00001917"/>
    </source>
</evidence>
<dbReference type="PANTHER" id="PTHR10578:SF149">
    <property type="entry name" value="2-HYDROXYACID OXIDASE 2"/>
    <property type="match status" value="1"/>
</dbReference>
<dbReference type="RefSeq" id="XP_030994648.1">
    <property type="nucleotide sequence ID" value="XM_031141230.1"/>
</dbReference>
<feature type="binding site" evidence="8">
    <location>
        <begin position="84"/>
        <end position="86"/>
    </location>
    <ligand>
        <name>FMN</name>
        <dbReference type="ChEBI" id="CHEBI:58210"/>
    </ligand>
</feature>
<keyword evidence="3" id="KW-0560">Oxidoreductase</keyword>
<organism evidence="10 11">
    <name type="scientific">Thyridium curvatum</name>
    <dbReference type="NCBI Taxonomy" id="1093900"/>
    <lineage>
        <taxon>Eukaryota</taxon>
        <taxon>Fungi</taxon>
        <taxon>Dikarya</taxon>
        <taxon>Ascomycota</taxon>
        <taxon>Pezizomycotina</taxon>
        <taxon>Sordariomycetes</taxon>
        <taxon>Sordariomycetidae</taxon>
        <taxon>Thyridiales</taxon>
        <taxon>Thyridiaceae</taxon>
        <taxon>Thyridium</taxon>
    </lineage>
</organism>
<evidence type="ECO:0000256" key="6">
    <source>
        <dbReference type="ARBA" id="ARBA00083297"/>
    </source>
</evidence>
<feature type="binding site" evidence="8">
    <location>
        <begin position="278"/>
        <end position="282"/>
    </location>
    <ligand>
        <name>FMN</name>
        <dbReference type="ChEBI" id="CHEBI:58210"/>
    </ligand>
</feature>
<evidence type="ECO:0000313" key="11">
    <source>
        <dbReference type="Proteomes" id="UP000319257"/>
    </source>
</evidence>
<dbReference type="Gene3D" id="3.20.20.70">
    <property type="entry name" value="Aldolase class I"/>
    <property type="match status" value="1"/>
</dbReference>
<dbReference type="AlphaFoldDB" id="A0A507AZI6"/>
<dbReference type="Proteomes" id="UP000319257">
    <property type="component" value="Unassembled WGS sequence"/>
</dbReference>
<dbReference type="InterPro" id="IPR000262">
    <property type="entry name" value="FMN-dep_DH"/>
</dbReference>
<protein>
    <recommendedName>
        <fullName evidence="5">Oxidase FUB9</fullName>
    </recommendedName>
    <alternativeName>
        <fullName evidence="6">Fusaric acid biosynthesis protein 9</fullName>
    </alternativeName>
</protein>
<dbReference type="CDD" id="cd02809">
    <property type="entry name" value="alpha_hydroxyacid_oxid_FMN"/>
    <property type="match status" value="1"/>
</dbReference>
<dbReference type="STRING" id="1093900.A0A507AZI6"/>
<reference evidence="10 11" key="1">
    <citation type="submission" date="2019-06" db="EMBL/GenBank/DDBJ databases">
        <title>Draft genome sequence of the filamentous fungus Phialemoniopsis curvata isolated from diesel fuel.</title>
        <authorList>
            <person name="Varaljay V.A."/>
            <person name="Lyon W.J."/>
            <person name="Crouch A.L."/>
            <person name="Drake C.E."/>
            <person name="Hollomon J.M."/>
            <person name="Nadeau L.J."/>
            <person name="Nunn H.S."/>
            <person name="Stevenson B.S."/>
            <person name="Bojanowski C.L."/>
            <person name="Crookes-Goodson W.J."/>
        </authorList>
    </citation>
    <scope>NUCLEOTIDE SEQUENCE [LARGE SCALE GENOMIC DNA]</scope>
    <source>
        <strain evidence="10 11">D216</strain>
    </source>
</reference>
<dbReference type="InterPro" id="IPR013785">
    <property type="entry name" value="Aldolase_TIM"/>
</dbReference>
<dbReference type="InterPro" id="IPR037396">
    <property type="entry name" value="FMN_HAD"/>
</dbReference>
<feature type="binding site" evidence="8">
    <location>
        <position position="138"/>
    </location>
    <ligand>
        <name>FMN</name>
        <dbReference type="ChEBI" id="CHEBI:58210"/>
    </ligand>
</feature>
<feature type="binding site" evidence="8">
    <location>
        <begin position="301"/>
        <end position="302"/>
    </location>
    <ligand>
        <name>FMN</name>
        <dbReference type="ChEBI" id="CHEBI:58210"/>
    </ligand>
</feature>
<dbReference type="PROSITE" id="PS00557">
    <property type="entry name" value="FMN_HYDROXY_ACID_DH_1"/>
    <property type="match status" value="1"/>
</dbReference>
<feature type="binding site" evidence="8">
    <location>
        <position position="247"/>
    </location>
    <ligand>
        <name>glyoxylate</name>
        <dbReference type="ChEBI" id="CHEBI:36655"/>
    </ligand>
</feature>
<dbReference type="SUPFAM" id="SSF51395">
    <property type="entry name" value="FMN-linked oxidoreductases"/>
    <property type="match status" value="1"/>
</dbReference>
<dbReference type="OrthoDB" id="1925334at2759"/>
<dbReference type="Pfam" id="PF01070">
    <property type="entry name" value="FMN_dh"/>
    <property type="match status" value="1"/>
</dbReference>
<feature type="binding site" evidence="8">
    <location>
        <position position="113"/>
    </location>
    <ligand>
        <name>FMN</name>
        <dbReference type="ChEBI" id="CHEBI:58210"/>
    </ligand>
</feature>
<dbReference type="GO" id="GO:0010181">
    <property type="term" value="F:FMN binding"/>
    <property type="evidence" value="ECO:0007669"/>
    <property type="project" value="InterPro"/>
</dbReference>
<accession>A0A507AZI6</accession>
<comment type="pathway">
    <text evidence="2">Mycotoxin biosynthesis.</text>
</comment>